<sequence>MNPALPLVKQIMQQAIKQHATDLHFLPSQKETNIHFRIQGKRKLFRTIPTNQYELLLTFFKFTAGMDIGESKKPQDGSIANIFPNLGKHTLRLSTLPLLDSESLAIRILPQEDSLPLDELFLFPYQLNKLKELASARSGLFLITGPAGSGKSTTLYALIHFLMKEHSFQAVTLEDPVERQMDDVIQVQINEQAGITYQAGLKAALRHDPDLLMVGELRDESTAHFALQSSLTGHLVLSTLHARNAVGTIYRLLDMGIKQQDLLQSLIAVASIQLIPIQHKGTVRRAAILELLEGDKLNDAIQTRLDIGQHGTNSFDHLRRKAYAYGFSPEAFRQETTKIT</sequence>
<reference evidence="5" key="2">
    <citation type="submission" date="2020-09" db="EMBL/GenBank/DDBJ databases">
        <authorList>
            <person name="Sun Q."/>
            <person name="Ohkuma M."/>
        </authorList>
    </citation>
    <scope>NUCLEOTIDE SEQUENCE</scope>
    <source>
        <strain evidence="5">JCM 17251</strain>
    </source>
</reference>
<dbReference type="PANTHER" id="PTHR30258">
    <property type="entry name" value="TYPE II SECRETION SYSTEM PROTEIN GSPE-RELATED"/>
    <property type="match status" value="1"/>
</dbReference>
<dbReference type="EMBL" id="BMOS01000029">
    <property type="protein sequence ID" value="GGN63912.1"/>
    <property type="molecule type" value="Genomic_DNA"/>
</dbReference>
<dbReference type="RefSeq" id="WP_229782745.1">
    <property type="nucleotide sequence ID" value="NZ_BMOS01000029.1"/>
</dbReference>
<accession>A0A917Y3I3</accession>
<evidence type="ECO:0000313" key="5">
    <source>
        <dbReference type="EMBL" id="GGN63912.1"/>
    </source>
</evidence>
<dbReference type="GO" id="GO:0005524">
    <property type="term" value="F:ATP binding"/>
    <property type="evidence" value="ECO:0007669"/>
    <property type="project" value="UniProtKB-KW"/>
</dbReference>
<gene>
    <name evidence="5" type="primary">comGA</name>
    <name evidence="5" type="ORF">GCM10007971_31250</name>
</gene>
<dbReference type="GO" id="GO:0005886">
    <property type="term" value="C:plasma membrane"/>
    <property type="evidence" value="ECO:0007669"/>
    <property type="project" value="TreeGrafter"/>
</dbReference>
<dbReference type="InterPro" id="IPR027417">
    <property type="entry name" value="P-loop_NTPase"/>
</dbReference>
<organism evidence="5 6">
    <name type="scientific">Oceanobacillus indicireducens</name>
    <dbReference type="NCBI Taxonomy" id="1004261"/>
    <lineage>
        <taxon>Bacteria</taxon>
        <taxon>Bacillati</taxon>
        <taxon>Bacillota</taxon>
        <taxon>Bacilli</taxon>
        <taxon>Bacillales</taxon>
        <taxon>Bacillaceae</taxon>
        <taxon>Oceanobacillus</taxon>
    </lineage>
</organism>
<dbReference type="InterPro" id="IPR047667">
    <property type="entry name" value="ATPase_ComGA"/>
</dbReference>
<reference evidence="5" key="1">
    <citation type="journal article" date="2014" name="Int. J. Syst. Evol. Microbiol.">
        <title>Complete genome sequence of Corynebacterium casei LMG S-19264T (=DSM 44701T), isolated from a smear-ripened cheese.</title>
        <authorList>
            <consortium name="US DOE Joint Genome Institute (JGI-PGF)"/>
            <person name="Walter F."/>
            <person name="Albersmeier A."/>
            <person name="Kalinowski J."/>
            <person name="Ruckert C."/>
        </authorList>
    </citation>
    <scope>NUCLEOTIDE SEQUENCE</scope>
    <source>
        <strain evidence="5">JCM 17251</strain>
    </source>
</reference>
<dbReference type="GO" id="GO:0016887">
    <property type="term" value="F:ATP hydrolysis activity"/>
    <property type="evidence" value="ECO:0007669"/>
    <property type="project" value="TreeGrafter"/>
</dbReference>
<dbReference type="NCBIfam" id="NF041000">
    <property type="entry name" value="ATPase_ComGA"/>
    <property type="match status" value="1"/>
</dbReference>
<proteinExistence type="inferred from homology"/>
<dbReference type="SMART" id="SM00382">
    <property type="entry name" value="AAA"/>
    <property type="match status" value="1"/>
</dbReference>
<name>A0A917Y3I3_9BACI</name>
<comment type="similarity">
    <text evidence="1">Belongs to the GSP E family.</text>
</comment>
<dbReference type="Pfam" id="PF00437">
    <property type="entry name" value="T2SSE"/>
    <property type="match status" value="1"/>
</dbReference>
<dbReference type="Proteomes" id="UP000624041">
    <property type="component" value="Unassembled WGS sequence"/>
</dbReference>
<keyword evidence="2" id="KW-0547">Nucleotide-binding</keyword>
<dbReference type="AlphaFoldDB" id="A0A917Y3I3"/>
<evidence type="ECO:0000256" key="1">
    <source>
        <dbReference type="ARBA" id="ARBA00006611"/>
    </source>
</evidence>
<dbReference type="CDD" id="cd01129">
    <property type="entry name" value="PulE-GspE-like"/>
    <property type="match status" value="1"/>
</dbReference>
<dbReference type="SUPFAM" id="SSF52540">
    <property type="entry name" value="P-loop containing nucleoside triphosphate hydrolases"/>
    <property type="match status" value="1"/>
</dbReference>
<dbReference type="InterPro" id="IPR001482">
    <property type="entry name" value="T2SS/T4SS_dom"/>
</dbReference>
<dbReference type="PANTHER" id="PTHR30258:SF2">
    <property type="entry name" value="COMG OPERON PROTEIN 1"/>
    <property type="match status" value="1"/>
</dbReference>
<dbReference type="PROSITE" id="PS00662">
    <property type="entry name" value="T2SP_E"/>
    <property type="match status" value="1"/>
</dbReference>
<evidence type="ECO:0000259" key="4">
    <source>
        <dbReference type="PROSITE" id="PS00662"/>
    </source>
</evidence>
<dbReference type="InterPro" id="IPR003593">
    <property type="entry name" value="AAA+_ATPase"/>
</dbReference>
<feature type="domain" description="Bacterial type II secretion system protein E" evidence="4">
    <location>
        <begin position="205"/>
        <end position="219"/>
    </location>
</feature>
<keyword evidence="6" id="KW-1185">Reference proteome</keyword>
<keyword evidence="3" id="KW-0067">ATP-binding</keyword>
<protein>
    <submittedName>
        <fullName evidence="5">Competence protein ComG</fullName>
    </submittedName>
</protein>
<dbReference type="Gene3D" id="3.30.450.90">
    <property type="match status" value="1"/>
</dbReference>
<comment type="caution">
    <text evidence="5">The sequence shown here is derived from an EMBL/GenBank/DDBJ whole genome shotgun (WGS) entry which is preliminary data.</text>
</comment>
<evidence type="ECO:0000313" key="6">
    <source>
        <dbReference type="Proteomes" id="UP000624041"/>
    </source>
</evidence>
<evidence type="ECO:0000256" key="2">
    <source>
        <dbReference type="ARBA" id="ARBA00022741"/>
    </source>
</evidence>
<dbReference type="Gene3D" id="3.40.50.300">
    <property type="entry name" value="P-loop containing nucleotide triphosphate hydrolases"/>
    <property type="match status" value="1"/>
</dbReference>
<evidence type="ECO:0000256" key="3">
    <source>
        <dbReference type="ARBA" id="ARBA00022840"/>
    </source>
</evidence>